<name>A0A160V8L5_9ZZZZ</name>
<proteinExistence type="predicted"/>
<feature type="region of interest" description="Disordered" evidence="1">
    <location>
        <begin position="16"/>
        <end position="38"/>
    </location>
</feature>
<reference evidence="2" key="1">
    <citation type="submission" date="2015-10" db="EMBL/GenBank/DDBJ databases">
        <authorList>
            <person name="Gilbert D.G."/>
        </authorList>
    </citation>
    <scope>NUCLEOTIDE SEQUENCE</scope>
</reference>
<dbReference type="EMBL" id="FAXA01000229">
    <property type="protein sequence ID" value="CUV02331.1"/>
    <property type="molecule type" value="Genomic_DNA"/>
</dbReference>
<dbReference type="AlphaFoldDB" id="A0A160V8L5"/>
<gene>
    <name evidence="2" type="ORF">MGWOODY_Clf2216</name>
</gene>
<evidence type="ECO:0000256" key="1">
    <source>
        <dbReference type="SAM" id="MobiDB-lite"/>
    </source>
</evidence>
<protein>
    <submittedName>
        <fullName evidence="2">Uncharacterized protein</fullName>
    </submittedName>
</protein>
<sequence length="38" mass="4425">MASRWVGGGFCGHRKWDEVVRSQHNPDNQDRSKRAKDL</sequence>
<evidence type="ECO:0000313" key="2">
    <source>
        <dbReference type="EMBL" id="CUV02331.1"/>
    </source>
</evidence>
<feature type="compositionally biased region" description="Basic and acidic residues" evidence="1">
    <location>
        <begin position="27"/>
        <end position="38"/>
    </location>
</feature>
<accession>A0A160V8L5</accession>
<organism evidence="2">
    <name type="scientific">hydrothermal vent metagenome</name>
    <dbReference type="NCBI Taxonomy" id="652676"/>
    <lineage>
        <taxon>unclassified sequences</taxon>
        <taxon>metagenomes</taxon>
        <taxon>ecological metagenomes</taxon>
    </lineage>
</organism>